<protein>
    <submittedName>
        <fullName evidence="2">N protein</fullName>
    </submittedName>
</protein>
<reference evidence="2" key="1">
    <citation type="submission" date="2019-06" db="EMBL/GenBank/DDBJ databases">
        <title>A rare and unique case of the capture and subsequent duplication and divergent evolution of a vertebrate ELR+ CXC chemokine in Jeremy Point virus, a novel nyavirus.</title>
        <authorList>
            <person name="Sebastian A.L."/>
            <person name="Feng K.H."/>
            <person name="Grenier J.K."/>
            <person name="Allison A.B."/>
        </authorList>
    </citation>
    <scope>NUCLEOTIDE SEQUENCE</scope>
    <source>
        <strain evidence="2">13-143</strain>
    </source>
</reference>
<sequence>MMSVLESKFLIFIKNATTAMEDDPVDAGLEFLYRAFTSDTSVVLSASVARAPLYLRPLSKIMENDGLLLKSGSSEASAGIGASCAVQLFPELLRLDLDSWKEVMSRHEDNPPTMVARGGDPNTREPADSIPALMQAGALIGMSTLCLIVKPRADEEGTYIRKRWQTLLATVKMVDLVADQPGLTEFCIKVGEVDAKRMAATSLKNRIIRRIRDYPDEEGLHPTILGLLGQVRMVYHGYGMAMIREIEYLIYTEPMRRVLLQKPVAEEAVEFDRAVRVAKAKYGDDFDYIGALGINEETLHHKRYPNLYCAARALSQNENRIGANMRFTEIATSINKEILKKEALKSVKTETTVTRDTLDKLRRLGHEISDTVVRREEKRRKRQRTSDSEEEEDDMQ</sequence>
<accession>A0AAE6TUV9</accession>
<gene>
    <name evidence="2" type="primary">ORF 1</name>
</gene>
<keyword evidence="3" id="KW-1185">Reference proteome</keyword>
<dbReference type="Pfam" id="PF06407">
    <property type="entry name" value="BDV_P40"/>
    <property type="match status" value="1"/>
</dbReference>
<dbReference type="GeneID" id="80538415"/>
<feature type="region of interest" description="Disordered" evidence="1">
    <location>
        <begin position="369"/>
        <end position="396"/>
    </location>
</feature>
<dbReference type="EMBL" id="MN045233">
    <property type="protein sequence ID" value="QFG01726.1"/>
    <property type="molecule type" value="Viral_cRNA"/>
</dbReference>
<dbReference type="RefSeq" id="YP_010799956.1">
    <property type="nucleotide sequence ID" value="NC_076714.1"/>
</dbReference>
<proteinExistence type="predicted"/>
<evidence type="ECO:0000313" key="3">
    <source>
        <dbReference type="Proteomes" id="UP000830635"/>
    </source>
</evidence>
<dbReference type="KEGG" id="vg:80538415"/>
<name>A0AAE6TUV9_9MONO</name>
<dbReference type="InterPro" id="IPR015970">
    <property type="entry name" value="P40_nucleoprot_sub2_BD-vir"/>
</dbReference>
<evidence type="ECO:0000256" key="1">
    <source>
        <dbReference type="SAM" id="MobiDB-lite"/>
    </source>
</evidence>
<dbReference type="Gene3D" id="1.10.3050.10">
    <property type="entry name" value="borna disease virus nucleoprotein, domain 2"/>
    <property type="match status" value="1"/>
</dbReference>
<evidence type="ECO:0000313" key="2">
    <source>
        <dbReference type="EMBL" id="QFG01726.1"/>
    </source>
</evidence>
<dbReference type="Proteomes" id="UP000830635">
    <property type="component" value="Segment"/>
</dbReference>
<dbReference type="InterPro" id="IPR009441">
    <property type="entry name" value="P40_nucleoprot_BD-vir"/>
</dbReference>
<organism evidence="2 3">
    <name type="scientific">Jeremy Point nyavirus</name>
    <dbReference type="NCBI Taxonomy" id="2652327"/>
    <lineage>
        <taxon>Viruses</taxon>
        <taxon>Riboviria</taxon>
        <taxon>Orthornavirae</taxon>
        <taxon>Negarnaviricota</taxon>
        <taxon>Haploviricotina</taxon>
        <taxon>Monjiviricetes</taxon>
        <taxon>Mononegavirales</taxon>
        <taxon>Nyamiviridae</taxon>
        <taxon>Nyavirus</taxon>
        <taxon>Nyavirus somateriae</taxon>
    </lineage>
</organism>